<accession>A0AAF0Z810</accession>
<dbReference type="Proteomes" id="UP001304340">
    <property type="component" value="Chromosome"/>
</dbReference>
<evidence type="ECO:0000256" key="2">
    <source>
        <dbReference type="ARBA" id="ARBA00022598"/>
    </source>
</evidence>
<dbReference type="InterPro" id="IPR011063">
    <property type="entry name" value="TilS/TtcA_N"/>
</dbReference>
<keyword evidence="11" id="KW-1185">Reference proteome</keyword>
<evidence type="ECO:0000256" key="7">
    <source>
        <dbReference type="HAMAP-Rule" id="MF_01161"/>
    </source>
</evidence>
<comment type="domain">
    <text evidence="7">The N-terminal region contains the highly conserved SGGXDS motif, predicted to be a P-loop motif involved in ATP binding.</text>
</comment>
<reference evidence="11" key="1">
    <citation type="submission" date="2023-11" db="EMBL/GenBank/DDBJ databases">
        <authorList>
            <person name="Helweg L.P."/>
            <person name="Kiel A."/>
            <person name="Hitz F."/>
            <person name="Ruckert-Reed C."/>
            <person name="Busche T."/>
            <person name="Kaltschmidt B."/>
            <person name="Kaltschmidt C."/>
        </authorList>
    </citation>
    <scope>NUCLEOTIDE SEQUENCE [LARGE SCALE GENOMIC DNA]</scope>
    <source>
        <strain evidence="11">4.1</strain>
    </source>
</reference>
<dbReference type="SUPFAM" id="SSF52402">
    <property type="entry name" value="Adenine nucleotide alpha hydrolases-like"/>
    <property type="match status" value="1"/>
</dbReference>
<evidence type="ECO:0000259" key="8">
    <source>
        <dbReference type="Pfam" id="PF01171"/>
    </source>
</evidence>
<comment type="subcellular location">
    <subcellularLocation>
        <location evidence="7">Cytoplasm</location>
    </subcellularLocation>
</comment>
<keyword evidence="1 7" id="KW-0963">Cytoplasm</keyword>
<dbReference type="Pfam" id="PF09179">
    <property type="entry name" value="TilS"/>
    <property type="match status" value="1"/>
</dbReference>
<dbReference type="InterPro" id="IPR012094">
    <property type="entry name" value="tRNA_Ile_lys_synt"/>
</dbReference>
<protein>
    <recommendedName>
        <fullName evidence="7">tRNA(Ile)-lysidine synthase</fullName>
        <ecNumber evidence="7">6.3.4.19</ecNumber>
    </recommendedName>
    <alternativeName>
        <fullName evidence="7">tRNA(Ile)-2-lysyl-cytidine synthase</fullName>
    </alternativeName>
    <alternativeName>
        <fullName evidence="7">tRNA(Ile)-lysidine synthetase</fullName>
    </alternativeName>
</protein>
<name>A0AAF0Z810_9MICO</name>
<dbReference type="Gene3D" id="1.20.59.20">
    <property type="match status" value="1"/>
</dbReference>
<dbReference type="AlphaFoldDB" id="A0AAF0Z810"/>
<keyword evidence="2 7" id="KW-0436">Ligase</keyword>
<dbReference type="NCBIfam" id="TIGR02432">
    <property type="entry name" value="lysidine_TilS_N"/>
    <property type="match status" value="1"/>
</dbReference>
<evidence type="ECO:0000256" key="4">
    <source>
        <dbReference type="ARBA" id="ARBA00022741"/>
    </source>
</evidence>
<dbReference type="HAMAP" id="MF_01161">
    <property type="entry name" value="tRNA_Ile_lys_synt"/>
    <property type="match status" value="1"/>
</dbReference>
<comment type="function">
    <text evidence="7">Ligates lysine onto the cytidine present at position 34 of the AUA codon-specific tRNA(Ile) that contains the anticodon CAU, in an ATP-dependent manner. Cytidine is converted to lysidine, thus changing the amino acid specificity of the tRNA from methionine to isoleucine.</text>
</comment>
<evidence type="ECO:0000256" key="3">
    <source>
        <dbReference type="ARBA" id="ARBA00022694"/>
    </source>
</evidence>
<dbReference type="GO" id="GO:0005524">
    <property type="term" value="F:ATP binding"/>
    <property type="evidence" value="ECO:0007669"/>
    <property type="project" value="UniProtKB-UniRule"/>
</dbReference>
<feature type="domain" description="tRNA(Ile)-lysidine synthase substrate-binding" evidence="9">
    <location>
        <begin position="271"/>
        <end position="338"/>
    </location>
</feature>
<comment type="catalytic activity">
    <reaction evidence="6 7">
        <text>cytidine(34) in tRNA(Ile2) + L-lysine + ATP = lysidine(34) in tRNA(Ile2) + AMP + diphosphate + H(+)</text>
        <dbReference type="Rhea" id="RHEA:43744"/>
        <dbReference type="Rhea" id="RHEA-COMP:10625"/>
        <dbReference type="Rhea" id="RHEA-COMP:10670"/>
        <dbReference type="ChEBI" id="CHEBI:15378"/>
        <dbReference type="ChEBI" id="CHEBI:30616"/>
        <dbReference type="ChEBI" id="CHEBI:32551"/>
        <dbReference type="ChEBI" id="CHEBI:33019"/>
        <dbReference type="ChEBI" id="CHEBI:82748"/>
        <dbReference type="ChEBI" id="CHEBI:83665"/>
        <dbReference type="ChEBI" id="CHEBI:456215"/>
        <dbReference type="EC" id="6.3.4.19"/>
    </reaction>
</comment>
<evidence type="ECO:0000256" key="1">
    <source>
        <dbReference type="ARBA" id="ARBA00022490"/>
    </source>
</evidence>
<dbReference type="GO" id="GO:0006400">
    <property type="term" value="P:tRNA modification"/>
    <property type="evidence" value="ECO:0007669"/>
    <property type="project" value="UniProtKB-UniRule"/>
</dbReference>
<comment type="similarity">
    <text evidence="7">Belongs to the tRNA(Ile)-lysidine synthase family.</text>
</comment>
<evidence type="ECO:0000313" key="11">
    <source>
        <dbReference type="Proteomes" id="UP001304340"/>
    </source>
</evidence>
<dbReference type="InterPro" id="IPR012795">
    <property type="entry name" value="tRNA_Ile_lys_synt_N"/>
</dbReference>
<dbReference type="InterPro" id="IPR015262">
    <property type="entry name" value="tRNA_Ile_lys_synt_subst-bd"/>
</dbReference>
<dbReference type="Gene3D" id="3.40.50.620">
    <property type="entry name" value="HUPs"/>
    <property type="match status" value="1"/>
</dbReference>
<keyword evidence="4 7" id="KW-0547">Nucleotide-binding</keyword>
<dbReference type="SUPFAM" id="SSF82829">
    <property type="entry name" value="MesJ substrate recognition domain-like"/>
    <property type="match status" value="1"/>
</dbReference>
<dbReference type="PANTHER" id="PTHR43033">
    <property type="entry name" value="TRNA(ILE)-LYSIDINE SYNTHASE-RELATED"/>
    <property type="match status" value="1"/>
</dbReference>
<dbReference type="Pfam" id="PF01171">
    <property type="entry name" value="ATP_bind_3"/>
    <property type="match status" value="1"/>
</dbReference>
<keyword evidence="3 7" id="KW-0819">tRNA processing</keyword>
<dbReference type="GO" id="GO:0005737">
    <property type="term" value="C:cytoplasm"/>
    <property type="evidence" value="ECO:0007669"/>
    <property type="project" value="UniProtKB-SubCell"/>
</dbReference>
<dbReference type="EC" id="6.3.4.19" evidence="7"/>
<dbReference type="GO" id="GO:0032267">
    <property type="term" value="F:tRNA(Ile)-lysidine synthase activity"/>
    <property type="evidence" value="ECO:0007669"/>
    <property type="project" value="UniProtKB-EC"/>
</dbReference>
<feature type="binding site" evidence="7">
    <location>
        <begin position="36"/>
        <end position="41"/>
    </location>
    <ligand>
        <name>ATP</name>
        <dbReference type="ChEBI" id="CHEBI:30616"/>
    </ligand>
</feature>
<dbReference type="EMBL" id="CP138359">
    <property type="protein sequence ID" value="WPF81838.1"/>
    <property type="molecule type" value="Genomic_DNA"/>
</dbReference>
<dbReference type="PANTHER" id="PTHR43033:SF1">
    <property type="entry name" value="TRNA(ILE)-LYSIDINE SYNTHASE-RELATED"/>
    <property type="match status" value="1"/>
</dbReference>
<proteinExistence type="inferred from homology"/>
<gene>
    <name evidence="7 10" type="primary">tilS</name>
    <name evidence="10" type="ORF">SANBI_003158</name>
</gene>
<evidence type="ECO:0000313" key="10">
    <source>
        <dbReference type="EMBL" id="WPF81838.1"/>
    </source>
</evidence>
<feature type="domain" description="tRNA(Ile)-lysidine/2-thiocytidine synthase N-terminal" evidence="8">
    <location>
        <begin position="31"/>
        <end position="198"/>
    </location>
</feature>
<dbReference type="RefSeq" id="WP_319156694.1">
    <property type="nucleotide sequence ID" value="NZ_CP138359.1"/>
</dbReference>
<evidence type="ECO:0000259" key="9">
    <source>
        <dbReference type="Pfam" id="PF09179"/>
    </source>
</evidence>
<evidence type="ECO:0000256" key="5">
    <source>
        <dbReference type="ARBA" id="ARBA00022840"/>
    </source>
</evidence>
<evidence type="ECO:0000256" key="6">
    <source>
        <dbReference type="ARBA" id="ARBA00048539"/>
    </source>
</evidence>
<keyword evidence="5 7" id="KW-0067">ATP-binding</keyword>
<organism evidence="10 11">
    <name type="scientific">Sanguibacter biliveldensis</name>
    <dbReference type="NCBI Taxonomy" id="3030830"/>
    <lineage>
        <taxon>Bacteria</taxon>
        <taxon>Bacillati</taxon>
        <taxon>Actinomycetota</taxon>
        <taxon>Actinomycetes</taxon>
        <taxon>Micrococcales</taxon>
        <taxon>Sanguibacteraceae</taxon>
        <taxon>Sanguibacter</taxon>
    </lineage>
</organism>
<dbReference type="InterPro" id="IPR014729">
    <property type="entry name" value="Rossmann-like_a/b/a_fold"/>
</dbReference>
<dbReference type="KEGG" id="sbil:SANBI_003158"/>
<sequence length="345" mass="35319">MSGPPRAVALARLHVRAALAPLAAEHPGALVLVACSGGADSLALAATTAFVAPRLGLRAGAVVVDHRLQDGSDQVAADAAARCRALGLDPVEVRTVQVARGPGSGGPEGAARDARYAALSDAADQSGAVAVLLGHTADDQAESVLLGLARGSGARSLSGMRGQVGRLRRPLLALRRTETEEVCRAAGVDWWTDPTNAGDGPDAPLRSRVRAAVLPLLDDVLGPGVVDALVRTADQLHDDDAALSTLARELLSAALVDEDGPGRAPRDVVILDVEVIEAALPALRTRALRLAALAAGCPAGALGREHVLSVDGLLTRWRGQGPLHLPGGVTATRVCGRLVLEPPHH</sequence>
<dbReference type="CDD" id="cd01992">
    <property type="entry name" value="TilS_N"/>
    <property type="match status" value="1"/>
</dbReference>